<dbReference type="PANTHER" id="PTHR43471:SF1">
    <property type="entry name" value="ABC TRANSPORTER PERMEASE PROTEIN NOSY-RELATED"/>
    <property type="match status" value="1"/>
</dbReference>
<reference evidence="2 3" key="1">
    <citation type="journal article" date="2022" name="Syst. Appl. Microbiol.">
        <title>Natronocalculus amylovorans gen. nov., sp. nov., and Natranaeroarchaeum aerophilus sp. nov., dominant culturable amylolytic natronoarchaea from hypersaline soda lakes in southwestern Siberia.</title>
        <authorList>
            <person name="Sorokin D.Y."/>
            <person name="Elcheninov A.G."/>
            <person name="Khizhniak T.V."/>
            <person name="Koenen M."/>
            <person name="Bale N.J."/>
            <person name="Damste J.S.S."/>
            <person name="Kublanov I.V."/>
        </authorList>
    </citation>
    <scope>NUCLEOTIDE SEQUENCE [LARGE SCALE GENOMIC DNA]</scope>
    <source>
        <strain evidence="2 3">AArc-St1-1</strain>
    </source>
</reference>
<protein>
    <submittedName>
        <fullName evidence="2">ABC transporter permease</fullName>
    </submittedName>
</protein>
<evidence type="ECO:0000313" key="3">
    <source>
        <dbReference type="Proteomes" id="UP001202674"/>
    </source>
</evidence>
<comment type="caution">
    <text evidence="2">The sequence shown here is derived from an EMBL/GenBank/DDBJ whole genome shotgun (WGS) entry which is preliminary data.</text>
</comment>
<feature type="transmembrane region" description="Helical" evidence="1">
    <location>
        <begin position="20"/>
        <end position="40"/>
    </location>
</feature>
<organism evidence="2 3">
    <name type="scientific">Natranaeroarchaeum aerophilus</name>
    <dbReference type="NCBI Taxonomy" id="2917711"/>
    <lineage>
        <taxon>Archaea</taxon>
        <taxon>Methanobacteriati</taxon>
        <taxon>Methanobacteriota</taxon>
        <taxon>Stenosarchaea group</taxon>
        <taxon>Halobacteria</taxon>
        <taxon>Halobacteriales</taxon>
        <taxon>Natronoarchaeaceae</taxon>
        <taxon>Natranaeroarchaeum</taxon>
    </lineage>
</organism>
<gene>
    <name evidence="2" type="ORF">AArcSt11_00450</name>
</gene>
<keyword evidence="3" id="KW-1185">Reference proteome</keyword>
<feature type="transmembrane region" description="Helical" evidence="1">
    <location>
        <begin position="249"/>
        <end position="275"/>
    </location>
</feature>
<feature type="transmembrane region" description="Helical" evidence="1">
    <location>
        <begin position="214"/>
        <end position="237"/>
    </location>
</feature>
<name>A0AAE3FNA2_9EURY</name>
<evidence type="ECO:0000256" key="1">
    <source>
        <dbReference type="SAM" id="Phobius"/>
    </source>
</evidence>
<dbReference type="AlphaFoldDB" id="A0AAE3FNA2"/>
<accession>A0AAE3FNA2</accession>
<dbReference type="EMBL" id="JAKRVY010000001">
    <property type="protein sequence ID" value="MCL9812121.1"/>
    <property type="molecule type" value="Genomic_DNA"/>
</dbReference>
<feature type="transmembrane region" description="Helical" evidence="1">
    <location>
        <begin position="170"/>
        <end position="194"/>
    </location>
</feature>
<proteinExistence type="predicted"/>
<dbReference type="GO" id="GO:0140359">
    <property type="term" value="F:ABC-type transporter activity"/>
    <property type="evidence" value="ECO:0007669"/>
    <property type="project" value="InterPro"/>
</dbReference>
<dbReference type="GO" id="GO:0005886">
    <property type="term" value="C:plasma membrane"/>
    <property type="evidence" value="ECO:0007669"/>
    <property type="project" value="UniProtKB-SubCell"/>
</dbReference>
<dbReference type="Pfam" id="PF12679">
    <property type="entry name" value="ABC2_membrane_2"/>
    <property type="match status" value="1"/>
</dbReference>
<keyword evidence="1" id="KW-0812">Transmembrane</keyword>
<keyword evidence="1" id="KW-1133">Transmembrane helix</keyword>
<dbReference type="PANTHER" id="PTHR43471">
    <property type="entry name" value="ABC TRANSPORTER PERMEASE"/>
    <property type="match status" value="1"/>
</dbReference>
<dbReference type="RefSeq" id="WP_250593655.1">
    <property type="nucleotide sequence ID" value="NZ_JAKRVY010000001.1"/>
</dbReference>
<dbReference type="Proteomes" id="UP001202674">
    <property type="component" value="Unassembled WGS sequence"/>
</dbReference>
<feature type="transmembrane region" description="Helical" evidence="1">
    <location>
        <begin position="112"/>
        <end position="132"/>
    </location>
</feature>
<feature type="transmembrane region" description="Helical" evidence="1">
    <location>
        <begin position="60"/>
        <end position="80"/>
    </location>
</feature>
<feature type="transmembrane region" description="Helical" evidence="1">
    <location>
        <begin position="138"/>
        <end position="158"/>
    </location>
</feature>
<keyword evidence="1" id="KW-0472">Membrane</keyword>
<sequence length="280" mass="30815">MSWEAIARKEIRDSIRSRSLIVLSGLFVILALFLTALYASVPLLGGATEGELRVENLVSFFNSAVMFVPIIAVLLGYKAVVGERQSGSLSLTLSLPHTRDDVMLGKFIGRSVVLAVPVLLAFAAGLLVVVALFDAFSIVDYLVFVLGVLLIGMAYLSLAIGFSGVASSSVLSAVGVFVLYVLFRFVWTPGLMAIQSVVNRLQTGEWTIAFQFDWWMYPLSLINPHYAYQMILHGFVYTDMAQPRYMSAWYINGWTGLAVLAVWIVVPLTVGTALFRRQDL</sequence>
<evidence type="ECO:0000313" key="2">
    <source>
        <dbReference type="EMBL" id="MCL9812121.1"/>
    </source>
</evidence>